<dbReference type="InterPro" id="IPR001387">
    <property type="entry name" value="Cro/C1-type_HTH"/>
</dbReference>
<dbReference type="OrthoDB" id="9797543at2"/>
<evidence type="ECO:0000313" key="5">
    <source>
        <dbReference type="Proteomes" id="UP000051324"/>
    </source>
</evidence>
<name>A0A0R1TQ50_9LACO</name>
<evidence type="ECO:0000313" key="4">
    <source>
        <dbReference type="EMBL" id="KRL83558.1"/>
    </source>
</evidence>
<evidence type="ECO:0000256" key="2">
    <source>
        <dbReference type="SAM" id="Phobius"/>
    </source>
</evidence>
<dbReference type="InterPro" id="IPR010982">
    <property type="entry name" value="Lambda_DNA-bd_dom_sf"/>
</dbReference>
<dbReference type="EMBL" id="AZFT01000053">
    <property type="protein sequence ID" value="KRL83558.1"/>
    <property type="molecule type" value="Genomic_DNA"/>
</dbReference>
<dbReference type="eggNOG" id="COG1426">
    <property type="taxonomic scope" value="Bacteria"/>
</dbReference>
<dbReference type="RefSeq" id="WP_025086658.1">
    <property type="nucleotide sequence ID" value="NZ_AZFT01000053.1"/>
</dbReference>
<gene>
    <name evidence="4" type="ORF">FC32_GL000812</name>
</gene>
<dbReference type="STRING" id="1423724.FC32_GL000812"/>
<dbReference type="Pfam" id="PF13464">
    <property type="entry name" value="RodZ_C"/>
    <property type="match status" value="1"/>
</dbReference>
<dbReference type="AlphaFoldDB" id="A0A0R1TQ50"/>
<dbReference type="InterPro" id="IPR050400">
    <property type="entry name" value="Bact_Cytoskel_RodZ"/>
</dbReference>
<sequence length="338" mass="36108">MEDIGKVLKEARTEKGLTLDDLQQTTKIQKRYLIAIEEDDFDALPGKFYVRAFIKQYAETVGLDPEEFLTKLDEQKNETSESEEKATAKTRTEAVKREEKPVSPLLEKAIRYLPTFIILVIVVAILSTIYVFALGDRSRNESTQIDSTNTAVSVSSASEKSSSSSKKTSSSAKSSSTSTKTSSSSAKKTSSSSVKVSSSSAKKSSSSSEKASSSSKKKSSTTASKQTITNTSASGSSFVYTLANAPSKNVIKLSVASGSTAWSSVSADGSTVWQGTLSDSTSSQTVDLPENTSTITLSLGNSTATTIKINGKKFNFLKENSSSTVRTITINVEQSQSN</sequence>
<keyword evidence="2" id="KW-0812">Transmembrane</keyword>
<dbReference type="Proteomes" id="UP000051324">
    <property type="component" value="Unassembled WGS sequence"/>
</dbReference>
<feature type="transmembrane region" description="Helical" evidence="2">
    <location>
        <begin position="112"/>
        <end position="133"/>
    </location>
</feature>
<dbReference type="InterPro" id="IPR025194">
    <property type="entry name" value="RodZ-like_C"/>
</dbReference>
<dbReference type="SUPFAM" id="SSF47413">
    <property type="entry name" value="lambda repressor-like DNA-binding domains"/>
    <property type="match status" value="1"/>
</dbReference>
<reference evidence="4 5" key="1">
    <citation type="journal article" date="2015" name="Genome Announc.">
        <title>Expanding the biotechnology potential of lactobacilli through comparative genomics of 213 strains and associated genera.</title>
        <authorList>
            <person name="Sun Z."/>
            <person name="Harris H.M."/>
            <person name="McCann A."/>
            <person name="Guo C."/>
            <person name="Argimon S."/>
            <person name="Zhang W."/>
            <person name="Yang X."/>
            <person name="Jeffery I.B."/>
            <person name="Cooney J.C."/>
            <person name="Kagawa T.F."/>
            <person name="Liu W."/>
            <person name="Song Y."/>
            <person name="Salvetti E."/>
            <person name="Wrobel A."/>
            <person name="Rasinkangas P."/>
            <person name="Parkhill J."/>
            <person name="Rea M.C."/>
            <person name="O'Sullivan O."/>
            <person name="Ritari J."/>
            <person name="Douillard F.P."/>
            <person name="Paul Ross R."/>
            <person name="Yang R."/>
            <person name="Briner A.E."/>
            <person name="Felis G.E."/>
            <person name="de Vos W.M."/>
            <person name="Barrangou R."/>
            <person name="Klaenhammer T.R."/>
            <person name="Caufield P.W."/>
            <person name="Cui Y."/>
            <person name="Zhang H."/>
            <person name="O'Toole P.W."/>
        </authorList>
    </citation>
    <scope>NUCLEOTIDE SEQUENCE [LARGE SCALE GENOMIC DNA]</scope>
    <source>
        <strain evidence="4 5">DSM 16634</strain>
    </source>
</reference>
<evidence type="ECO:0000256" key="1">
    <source>
        <dbReference type="SAM" id="MobiDB-lite"/>
    </source>
</evidence>
<keyword evidence="5" id="KW-1185">Reference proteome</keyword>
<feature type="region of interest" description="Disordered" evidence="1">
    <location>
        <begin position="142"/>
        <end position="227"/>
    </location>
</feature>
<dbReference type="Gene3D" id="1.10.260.40">
    <property type="entry name" value="lambda repressor-like DNA-binding domains"/>
    <property type="match status" value="1"/>
</dbReference>
<feature type="region of interest" description="Disordered" evidence="1">
    <location>
        <begin position="73"/>
        <end position="100"/>
    </location>
</feature>
<organism evidence="4 5">
    <name type="scientific">Ligilactobacillus apodemi DSM 16634 = JCM 16172</name>
    <dbReference type="NCBI Taxonomy" id="1423724"/>
    <lineage>
        <taxon>Bacteria</taxon>
        <taxon>Bacillati</taxon>
        <taxon>Bacillota</taxon>
        <taxon>Bacilli</taxon>
        <taxon>Lactobacillales</taxon>
        <taxon>Lactobacillaceae</taxon>
        <taxon>Ligilactobacillus</taxon>
    </lineage>
</organism>
<accession>A0A0R1TQ50</accession>
<dbReference type="GO" id="GO:0003677">
    <property type="term" value="F:DNA binding"/>
    <property type="evidence" value="ECO:0007669"/>
    <property type="project" value="InterPro"/>
</dbReference>
<keyword evidence="2" id="KW-0472">Membrane</keyword>
<dbReference type="CDD" id="cd00093">
    <property type="entry name" value="HTH_XRE"/>
    <property type="match status" value="1"/>
</dbReference>
<dbReference type="PATRIC" id="fig|1423724.4.peg.851"/>
<feature type="compositionally biased region" description="Low complexity" evidence="1">
    <location>
        <begin position="147"/>
        <end position="225"/>
    </location>
</feature>
<protein>
    <recommendedName>
        <fullName evidence="3">Cytoskeleton protein RodZ-like C-terminal domain-containing protein</fullName>
    </recommendedName>
</protein>
<proteinExistence type="predicted"/>
<dbReference type="PANTHER" id="PTHR34475:SF1">
    <property type="entry name" value="CYTOSKELETON PROTEIN RODZ"/>
    <property type="match status" value="1"/>
</dbReference>
<dbReference type="PANTHER" id="PTHR34475">
    <property type="match status" value="1"/>
</dbReference>
<comment type="caution">
    <text evidence="4">The sequence shown here is derived from an EMBL/GenBank/DDBJ whole genome shotgun (WGS) entry which is preliminary data.</text>
</comment>
<evidence type="ECO:0000259" key="3">
    <source>
        <dbReference type="Pfam" id="PF13464"/>
    </source>
</evidence>
<feature type="domain" description="Cytoskeleton protein RodZ-like C-terminal" evidence="3">
    <location>
        <begin position="260"/>
        <end position="329"/>
    </location>
</feature>
<dbReference type="Pfam" id="PF13413">
    <property type="entry name" value="HTH_25"/>
    <property type="match status" value="1"/>
</dbReference>
<keyword evidence="2" id="KW-1133">Transmembrane helix</keyword>